<sequence>MADISRRPFLNHLRGTPTGYVRYLRGGAVRREGVGLSFWYRPRTAVLSEVPVDDRELPLLFHARTADFQDVAVQATITYRIADPVLAATRLDFGVDPENGAWRASPLDQVAGMITETAQQYAAELLAGEPLARALVDGVAQVRDRVGSGLAGDPRLAQTGLAVVGVRVVAIRPEPEMEKALRTPTREQVQTEADRATYGRRALAVEQERRIAENELQNKIELARREEQLVVQRGANERRRTTEEAAVARIAAEAEGERLRLAADTEAERTRIEAAARAEAVRVLGAAEGDAEAAKVAALRGLDQPALVVLAVRDLAAHLPEIGALTITPDLLTQAVGRLAGVGDAAGGTAGGAAGGTAGGRA</sequence>
<dbReference type="Gene3D" id="3.30.479.30">
    <property type="entry name" value="Band 7 domain"/>
    <property type="match status" value="1"/>
</dbReference>
<evidence type="ECO:0000256" key="1">
    <source>
        <dbReference type="SAM" id="Coils"/>
    </source>
</evidence>
<dbReference type="InterPro" id="IPR036013">
    <property type="entry name" value="Band_7/SPFH_dom_sf"/>
</dbReference>
<feature type="domain" description="Band 7" evidence="2">
    <location>
        <begin position="24"/>
        <end position="195"/>
    </location>
</feature>
<dbReference type="EMBL" id="JAEACQ010000236">
    <property type="protein sequence ID" value="MBL7629768.1"/>
    <property type="molecule type" value="Genomic_DNA"/>
</dbReference>
<comment type="caution">
    <text evidence="3">The sequence shown here is derived from an EMBL/GenBank/DDBJ whole genome shotgun (WGS) entry which is preliminary data.</text>
</comment>
<dbReference type="Pfam" id="PF01145">
    <property type="entry name" value="Band_7"/>
    <property type="match status" value="1"/>
</dbReference>
<evidence type="ECO:0000259" key="2">
    <source>
        <dbReference type="Pfam" id="PF01145"/>
    </source>
</evidence>
<keyword evidence="4" id="KW-1185">Reference proteome</keyword>
<keyword evidence="1" id="KW-0175">Coiled coil</keyword>
<feature type="coiled-coil region" evidence="1">
    <location>
        <begin position="202"/>
        <end position="229"/>
    </location>
</feature>
<accession>A0A937RNL4</accession>
<proteinExistence type="predicted"/>
<dbReference type="Proteomes" id="UP000604475">
    <property type="component" value="Unassembled WGS sequence"/>
</dbReference>
<dbReference type="AlphaFoldDB" id="A0A937RNL4"/>
<gene>
    <name evidence="3" type="ORF">I7412_21870</name>
</gene>
<organism evidence="3 4">
    <name type="scientific">Frankia nepalensis</name>
    <dbReference type="NCBI Taxonomy" id="1836974"/>
    <lineage>
        <taxon>Bacteria</taxon>
        <taxon>Bacillati</taxon>
        <taxon>Actinomycetota</taxon>
        <taxon>Actinomycetes</taxon>
        <taxon>Frankiales</taxon>
        <taxon>Frankiaceae</taxon>
        <taxon>Frankia</taxon>
    </lineage>
</organism>
<dbReference type="InterPro" id="IPR001107">
    <property type="entry name" value="Band_7"/>
</dbReference>
<evidence type="ECO:0000313" key="3">
    <source>
        <dbReference type="EMBL" id="MBL7629768.1"/>
    </source>
</evidence>
<protein>
    <submittedName>
        <fullName evidence="3">SPFH domain-containing protein</fullName>
    </submittedName>
</protein>
<dbReference type="RefSeq" id="WP_203001348.1">
    <property type="nucleotide sequence ID" value="NZ_JADWYU010000158.1"/>
</dbReference>
<evidence type="ECO:0000313" key="4">
    <source>
        <dbReference type="Proteomes" id="UP000604475"/>
    </source>
</evidence>
<reference evidence="3" key="1">
    <citation type="submission" date="2020-12" db="EMBL/GenBank/DDBJ databases">
        <title>Genomic characterization of non-nitrogen-fixing Frankia strains.</title>
        <authorList>
            <person name="Carlos-Shanley C."/>
            <person name="Guerra T."/>
            <person name="Hahn D."/>
        </authorList>
    </citation>
    <scope>NUCLEOTIDE SEQUENCE</scope>
    <source>
        <strain evidence="3">CN6</strain>
    </source>
</reference>
<name>A0A937RNL4_9ACTN</name>